<comment type="subcellular location">
    <subcellularLocation>
        <location evidence="1">Cell membrane</location>
        <topology evidence="1">Multi-pass membrane protein</topology>
    </subcellularLocation>
</comment>
<feature type="domain" description="ABC transmembrane type-1" evidence="6">
    <location>
        <begin position="1"/>
        <end position="89"/>
    </location>
</feature>
<dbReference type="GO" id="GO:0055085">
    <property type="term" value="P:transmembrane transport"/>
    <property type="evidence" value="ECO:0007669"/>
    <property type="project" value="InterPro"/>
</dbReference>
<comment type="caution">
    <text evidence="7">The sequence shown here is derived from an EMBL/GenBank/DDBJ whole genome shotgun (WGS) entry which is preliminary data.</text>
</comment>
<evidence type="ECO:0000256" key="1">
    <source>
        <dbReference type="ARBA" id="ARBA00004651"/>
    </source>
</evidence>
<protein>
    <submittedName>
        <fullName evidence="7">ABC transporter permease subunit</fullName>
    </submittedName>
</protein>
<evidence type="ECO:0000256" key="3">
    <source>
        <dbReference type="ARBA" id="ARBA00022989"/>
    </source>
</evidence>
<keyword evidence="3 5" id="KW-1133">Transmembrane helix</keyword>
<dbReference type="PROSITE" id="PS50928">
    <property type="entry name" value="ABC_TM1"/>
    <property type="match status" value="1"/>
</dbReference>
<dbReference type="Proteomes" id="UP000280073">
    <property type="component" value="Unassembled WGS sequence"/>
</dbReference>
<evidence type="ECO:0000313" key="7">
    <source>
        <dbReference type="EMBL" id="RSR43268.1"/>
    </source>
</evidence>
<dbReference type="PANTHER" id="PTHR43470:SF5">
    <property type="entry name" value="PHOSPHATE TRANSPORT SYSTEM PERMEASE PROTEIN PSTA"/>
    <property type="match status" value="1"/>
</dbReference>
<accession>A0A429MK60</accession>
<keyword evidence="2 5" id="KW-0812">Transmembrane</keyword>
<evidence type="ECO:0000256" key="2">
    <source>
        <dbReference type="ARBA" id="ARBA00022692"/>
    </source>
</evidence>
<evidence type="ECO:0000313" key="8">
    <source>
        <dbReference type="Proteomes" id="UP000280073"/>
    </source>
</evidence>
<feature type="non-terminal residue" evidence="7">
    <location>
        <position position="1"/>
    </location>
</feature>
<name>A0A429MK60_ACIBA</name>
<gene>
    <name evidence="7" type="ORF">EA686_21055</name>
</gene>
<dbReference type="PANTHER" id="PTHR43470">
    <property type="entry name" value="PHOSPHATE TRANSPORT SYSTEM PERMEASE PROTEIN PSTA-RELATED"/>
    <property type="match status" value="1"/>
</dbReference>
<dbReference type="Gene3D" id="1.10.3720.10">
    <property type="entry name" value="MetI-like"/>
    <property type="match status" value="1"/>
</dbReference>
<dbReference type="GO" id="GO:0005886">
    <property type="term" value="C:plasma membrane"/>
    <property type="evidence" value="ECO:0007669"/>
    <property type="project" value="UniProtKB-SubCell"/>
</dbReference>
<dbReference type="EMBL" id="RFDI01001436">
    <property type="protein sequence ID" value="RSR43268.1"/>
    <property type="molecule type" value="Genomic_DNA"/>
</dbReference>
<sequence length="100" mass="10794">HVLPLALPGIMTGAIIGVAHALGETAPLLLIGMSAFVASVPTTPFDQATALPVQVYLWQGNELRNFFEGRTAAAIIVLLALMIGLNSLAIWLRKKFEVRW</sequence>
<evidence type="ECO:0000259" key="6">
    <source>
        <dbReference type="PROSITE" id="PS50928"/>
    </source>
</evidence>
<feature type="transmembrane region" description="Helical" evidence="5">
    <location>
        <begin position="72"/>
        <end position="92"/>
    </location>
</feature>
<evidence type="ECO:0000256" key="4">
    <source>
        <dbReference type="ARBA" id="ARBA00023136"/>
    </source>
</evidence>
<organism evidence="7 8">
    <name type="scientific">Acinetobacter baumannii</name>
    <dbReference type="NCBI Taxonomy" id="470"/>
    <lineage>
        <taxon>Bacteria</taxon>
        <taxon>Pseudomonadati</taxon>
        <taxon>Pseudomonadota</taxon>
        <taxon>Gammaproteobacteria</taxon>
        <taxon>Moraxellales</taxon>
        <taxon>Moraxellaceae</taxon>
        <taxon>Acinetobacter</taxon>
        <taxon>Acinetobacter calcoaceticus/baumannii complex</taxon>
    </lineage>
</organism>
<keyword evidence="4 5" id="KW-0472">Membrane</keyword>
<proteinExistence type="predicted"/>
<dbReference type="InterPro" id="IPR000515">
    <property type="entry name" value="MetI-like"/>
</dbReference>
<dbReference type="InterPro" id="IPR035906">
    <property type="entry name" value="MetI-like_sf"/>
</dbReference>
<reference evidence="7 8" key="1">
    <citation type="submission" date="2018-10" db="EMBL/GenBank/DDBJ databases">
        <title>GWAS and RNA-Seq identify cryptic mechanisms of antimicrobial resistance in Acinetobacter baumannii.</title>
        <authorList>
            <person name="Sahl J.W."/>
        </authorList>
    </citation>
    <scope>NUCLEOTIDE SEQUENCE [LARGE SCALE GENOMIC DNA]</scope>
    <source>
        <strain evidence="7 8">TG28175</strain>
    </source>
</reference>
<dbReference type="AlphaFoldDB" id="A0A429MK60"/>
<dbReference type="SUPFAM" id="SSF161098">
    <property type="entry name" value="MetI-like"/>
    <property type="match status" value="1"/>
</dbReference>
<evidence type="ECO:0000256" key="5">
    <source>
        <dbReference type="SAM" id="Phobius"/>
    </source>
</evidence>